<gene>
    <name evidence="1" type="ORF">RHGRI_014632</name>
</gene>
<dbReference type="InterPro" id="IPR002110">
    <property type="entry name" value="Ankyrin_rpt"/>
</dbReference>
<dbReference type="AlphaFoldDB" id="A0AAV6KA33"/>
<name>A0AAV6KA33_9ERIC</name>
<accession>A0AAV6KA33</accession>
<proteinExistence type="predicted"/>
<dbReference type="PANTHER" id="PTHR47303">
    <property type="match status" value="1"/>
</dbReference>
<dbReference type="Pfam" id="PF00023">
    <property type="entry name" value="Ank"/>
    <property type="match status" value="1"/>
</dbReference>
<sequence length="172" mass="19490">MLRYEEARCTAATTEQQLQKSPPVPDQREIRSNIIRLIVEDNNLEGVKDEYWRNISLLKAALRGDWDAARRFLVKDERAITAPITNVFETVLHIAVGIGERAIHFVEKLVVLMPVGALILREKHGDTALHTASMVGNTRAAVVLVKKNPDLLYIRRYVDRSITIPLCCFVCL</sequence>
<dbReference type="InterPro" id="IPR036770">
    <property type="entry name" value="Ankyrin_rpt-contain_sf"/>
</dbReference>
<evidence type="ECO:0000313" key="2">
    <source>
        <dbReference type="Proteomes" id="UP000823749"/>
    </source>
</evidence>
<keyword evidence="2" id="KW-1185">Reference proteome</keyword>
<dbReference type="EMBL" id="JACTNZ010000005">
    <property type="protein sequence ID" value="KAG5549340.1"/>
    <property type="molecule type" value="Genomic_DNA"/>
</dbReference>
<comment type="caution">
    <text evidence="1">The sequence shown here is derived from an EMBL/GenBank/DDBJ whole genome shotgun (WGS) entry which is preliminary data.</text>
</comment>
<protein>
    <submittedName>
        <fullName evidence="1">Uncharacterized protein</fullName>
    </submittedName>
</protein>
<dbReference type="Gene3D" id="1.25.40.20">
    <property type="entry name" value="Ankyrin repeat-containing domain"/>
    <property type="match status" value="1"/>
</dbReference>
<dbReference type="SUPFAM" id="SSF48403">
    <property type="entry name" value="Ankyrin repeat"/>
    <property type="match status" value="1"/>
</dbReference>
<dbReference type="Proteomes" id="UP000823749">
    <property type="component" value="Chromosome 5"/>
</dbReference>
<reference evidence="1" key="1">
    <citation type="submission" date="2020-08" db="EMBL/GenBank/DDBJ databases">
        <title>Plant Genome Project.</title>
        <authorList>
            <person name="Zhang R.-G."/>
        </authorList>
    </citation>
    <scope>NUCLEOTIDE SEQUENCE</scope>
    <source>
        <strain evidence="1">WSP0</strain>
        <tissue evidence="1">Leaf</tissue>
    </source>
</reference>
<evidence type="ECO:0000313" key="1">
    <source>
        <dbReference type="EMBL" id="KAG5549340.1"/>
    </source>
</evidence>
<dbReference type="PANTHER" id="PTHR47303:SF1">
    <property type="entry name" value="NF-KAPPA-B INHIBITOR BETA"/>
    <property type="match status" value="1"/>
</dbReference>
<organism evidence="1 2">
    <name type="scientific">Rhododendron griersonianum</name>
    <dbReference type="NCBI Taxonomy" id="479676"/>
    <lineage>
        <taxon>Eukaryota</taxon>
        <taxon>Viridiplantae</taxon>
        <taxon>Streptophyta</taxon>
        <taxon>Embryophyta</taxon>
        <taxon>Tracheophyta</taxon>
        <taxon>Spermatophyta</taxon>
        <taxon>Magnoliopsida</taxon>
        <taxon>eudicotyledons</taxon>
        <taxon>Gunneridae</taxon>
        <taxon>Pentapetalae</taxon>
        <taxon>asterids</taxon>
        <taxon>Ericales</taxon>
        <taxon>Ericaceae</taxon>
        <taxon>Ericoideae</taxon>
        <taxon>Rhodoreae</taxon>
        <taxon>Rhododendron</taxon>
    </lineage>
</organism>